<keyword evidence="9 10" id="KW-0342">GTP-binding</keyword>
<evidence type="ECO:0000259" key="13">
    <source>
        <dbReference type="PROSITE" id="PS51721"/>
    </source>
</evidence>
<feature type="domain" description="EngC GTPase" evidence="12">
    <location>
        <begin position="123"/>
        <end position="269"/>
    </location>
</feature>
<evidence type="ECO:0000256" key="1">
    <source>
        <dbReference type="ARBA" id="ARBA00022490"/>
    </source>
</evidence>
<comment type="cofactor">
    <cofactor evidence="10">
        <name>Zn(2+)</name>
        <dbReference type="ChEBI" id="CHEBI:29105"/>
    </cofactor>
    <text evidence="10">Binds 1 zinc ion per subunit.</text>
</comment>
<feature type="region of interest" description="Disordered" evidence="11">
    <location>
        <begin position="339"/>
        <end position="377"/>
    </location>
</feature>
<feature type="binding site" evidence="10">
    <location>
        <position position="301"/>
    </location>
    <ligand>
        <name>Zn(2+)</name>
        <dbReference type="ChEBI" id="CHEBI:29105"/>
    </ligand>
</feature>
<dbReference type="EMBL" id="JAELVF020000004">
    <property type="protein sequence ID" value="MBU7600498.1"/>
    <property type="molecule type" value="Genomic_DNA"/>
</dbReference>
<dbReference type="HAMAP" id="MF_01820">
    <property type="entry name" value="GTPase_RsgA"/>
    <property type="match status" value="1"/>
</dbReference>
<evidence type="ECO:0000256" key="3">
    <source>
        <dbReference type="ARBA" id="ARBA00022723"/>
    </source>
</evidence>
<proteinExistence type="inferred from homology"/>
<keyword evidence="2 10" id="KW-0690">Ribosome biogenesis</keyword>
<evidence type="ECO:0000313" key="14">
    <source>
        <dbReference type="EMBL" id="MBU7600498.1"/>
    </source>
</evidence>
<evidence type="ECO:0000256" key="8">
    <source>
        <dbReference type="ARBA" id="ARBA00022884"/>
    </source>
</evidence>
<dbReference type="PANTHER" id="PTHR32120:SF10">
    <property type="entry name" value="SMALL RIBOSOMAL SUBUNIT BIOGENESIS GTPASE RSGA"/>
    <property type="match status" value="1"/>
</dbReference>
<dbReference type="InterPro" id="IPR004881">
    <property type="entry name" value="Ribosome_biogen_GTPase_RsgA"/>
</dbReference>
<feature type="binding site" evidence="10">
    <location>
        <begin position="162"/>
        <end position="165"/>
    </location>
    <ligand>
        <name>GTP</name>
        <dbReference type="ChEBI" id="CHEBI:37565"/>
    </ligand>
</feature>
<comment type="function">
    <text evidence="10">One of several proteins that assist in the late maturation steps of the functional core of the 30S ribosomal subunit. Helps release RbfA from mature subunits. May play a role in the assembly of ribosomal proteins into the subunit. Circularly permuted GTPase that catalyzes slow GTP hydrolysis, GTPase activity is stimulated by the 30S ribosomal subunit.</text>
</comment>
<keyword evidence="4 10" id="KW-0699">rRNA-binding</keyword>
<feature type="compositionally biased region" description="Basic and acidic residues" evidence="11">
    <location>
        <begin position="339"/>
        <end position="362"/>
    </location>
</feature>
<name>A0A949NB50_9ACTN</name>
<dbReference type="NCBIfam" id="TIGR00157">
    <property type="entry name" value="ribosome small subunit-dependent GTPase A"/>
    <property type="match status" value="1"/>
</dbReference>
<dbReference type="PROSITE" id="PS50936">
    <property type="entry name" value="ENGC_GTPASE"/>
    <property type="match status" value="1"/>
</dbReference>
<keyword evidence="3 10" id="KW-0479">Metal-binding</keyword>
<reference evidence="14" key="1">
    <citation type="submission" date="2021-06" db="EMBL/GenBank/DDBJ databases">
        <title>Sequencing of actinobacteria type strains.</title>
        <authorList>
            <person name="Nguyen G.-S."/>
            <person name="Wentzel A."/>
        </authorList>
    </citation>
    <scope>NUCLEOTIDE SEQUENCE</scope>
    <source>
        <strain evidence="14">P38-E01</strain>
    </source>
</reference>
<dbReference type="InterPro" id="IPR027417">
    <property type="entry name" value="P-loop_NTPase"/>
</dbReference>
<evidence type="ECO:0000256" key="2">
    <source>
        <dbReference type="ARBA" id="ARBA00022517"/>
    </source>
</evidence>
<dbReference type="AlphaFoldDB" id="A0A949NB50"/>
<dbReference type="RefSeq" id="WP_211038454.1">
    <property type="nucleotide sequence ID" value="NZ_JAELVF020000004.1"/>
</dbReference>
<evidence type="ECO:0000313" key="15">
    <source>
        <dbReference type="Proteomes" id="UP000694501"/>
    </source>
</evidence>
<dbReference type="EC" id="3.6.1.-" evidence="10"/>
<dbReference type="Gene3D" id="3.40.50.300">
    <property type="entry name" value="P-loop containing nucleotide triphosphate hydrolases"/>
    <property type="match status" value="1"/>
</dbReference>
<comment type="subunit">
    <text evidence="10">Monomer. Associates with 30S ribosomal subunit, binds 16S rRNA.</text>
</comment>
<dbReference type="SUPFAM" id="SSF52540">
    <property type="entry name" value="P-loop containing nucleoside triphosphate hydrolases"/>
    <property type="match status" value="1"/>
</dbReference>
<evidence type="ECO:0000256" key="11">
    <source>
        <dbReference type="SAM" id="MobiDB-lite"/>
    </source>
</evidence>
<organism evidence="14 15">
    <name type="scientific">Streptomyces tardus</name>
    <dbReference type="NCBI Taxonomy" id="2780544"/>
    <lineage>
        <taxon>Bacteria</taxon>
        <taxon>Bacillati</taxon>
        <taxon>Actinomycetota</taxon>
        <taxon>Actinomycetes</taxon>
        <taxon>Kitasatosporales</taxon>
        <taxon>Streptomycetaceae</taxon>
        <taxon>Streptomyces</taxon>
    </lineage>
</organism>
<keyword evidence="15" id="KW-1185">Reference proteome</keyword>
<dbReference type="Gene3D" id="1.10.40.50">
    <property type="entry name" value="Probable gtpase engc, domain 3"/>
    <property type="match status" value="1"/>
</dbReference>
<gene>
    <name evidence="10 14" type="primary">rsgA</name>
    <name evidence="14" type="ORF">JGS22_023430</name>
</gene>
<keyword evidence="5 10" id="KW-0547">Nucleotide-binding</keyword>
<feature type="binding site" evidence="10">
    <location>
        <position position="299"/>
    </location>
    <ligand>
        <name>Zn(2+)</name>
        <dbReference type="ChEBI" id="CHEBI:29105"/>
    </ligand>
</feature>
<keyword evidence="6 10" id="KW-0378">Hydrolase</keyword>
<accession>A0A949NB50</accession>
<dbReference type="InterPro" id="IPR030378">
    <property type="entry name" value="G_CP_dom"/>
</dbReference>
<evidence type="ECO:0000256" key="7">
    <source>
        <dbReference type="ARBA" id="ARBA00022833"/>
    </source>
</evidence>
<keyword evidence="1 10" id="KW-0963">Cytoplasm</keyword>
<dbReference type="CDD" id="cd01854">
    <property type="entry name" value="YjeQ_EngC"/>
    <property type="match status" value="1"/>
</dbReference>
<evidence type="ECO:0000256" key="4">
    <source>
        <dbReference type="ARBA" id="ARBA00022730"/>
    </source>
</evidence>
<dbReference type="GO" id="GO:0003924">
    <property type="term" value="F:GTPase activity"/>
    <property type="evidence" value="ECO:0007669"/>
    <property type="project" value="UniProtKB-UniRule"/>
</dbReference>
<dbReference type="Pfam" id="PF03193">
    <property type="entry name" value="RsgA_GTPase"/>
    <property type="match status" value="1"/>
</dbReference>
<evidence type="ECO:0000256" key="9">
    <source>
        <dbReference type="ARBA" id="ARBA00023134"/>
    </source>
</evidence>
<feature type="domain" description="CP-type G" evidence="13">
    <location>
        <begin position="114"/>
        <end position="271"/>
    </location>
</feature>
<dbReference type="GO" id="GO:0019843">
    <property type="term" value="F:rRNA binding"/>
    <property type="evidence" value="ECO:0007669"/>
    <property type="project" value="UniProtKB-KW"/>
</dbReference>
<dbReference type="GO" id="GO:0005737">
    <property type="term" value="C:cytoplasm"/>
    <property type="evidence" value="ECO:0007669"/>
    <property type="project" value="UniProtKB-SubCell"/>
</dbReference>
<dbReference type="PANTHER" id="PTHR32120">
    <property type="entry name" value="SMALL RIBOSOMAL SUBUNIT BIOGENESIS GTPASE RSGA"/>
    <property type="match status" value="1"/>
</dbReference>
<dbReference type="InterPro" id="IPR010914">
    <property type="entry name" value="RsgA_GTPase_dom"/>
</dbReference>
<feature type="binding site" evidence="10">
    <location>
        <position position="294"/>
    </location>
    <ligand>
        <name>Zn(2+)</name>
        <dbReference type="ChEBI" id="CHEBI:29105"/>
    </ligand>
</feature>
<comment type="subcellular location">
    <subcellularLocation>
        <location evidence="10">Cytoplasm</location>
    </subcellularLocation>
</comment>
<dbReference type="Proteomes" id="UP000694501">
    <property type="component" value="Unassembled WGS sequence"/>
</dbReference>
<dbReference type="GO" id="GO:0005525">
    <property type="term" value="F:GTP binding"/>
    <property type="evidence" value="ECO:0007669"/>
    <property type="project" value="UniProtKB-UniRule"/>
</dbReference>
<evidence type="ECO:0000259" key="12">
    <source>
        <dbReference type="PROSITE" id="PS50936"/>
    </source>
</evidence>
<dbReference type="PROSITE" id="PS51721">
    <property type="entry name" value="G_CP"/>
    <property type="match status" value="1"/>
</dbReference>
<dbReference type="GO" id="GO:0042274">
    <property type="term" value="P:ribosomal small subunit biogenesis"/>
    <property type="evidence" value="ECO:0007669"/>
    <property type="project" value="UniProtKB-UniRule"/>
</dbReference>
<evidence type="ECO:0000256" key="6">
    <source>
        <dbReference type="ARBA" id="ARBA00022801"/>
    </source>
</evidence>
<feature type="binding site" evidence="10">
    <location>
        <position position="307"/>
    </location>
    <ligand>
        <name>Zn(2+)</name>
        <dbReference type="ChEBI" id="CHEBI:29105"/>
    </ligand>
</feature>
<comment type="caution">
    <text evidence="14">The sequence shown here is derived from an EMBL/GenBank/DDBJ whole genome shotgun (WGS) entry which is preliminary data.</text>
</comment>
<comment type="similarity">
    <text evidence="10">Belongs to the TRAFAC class YlqF/YawG GTPase family. RsgA subfamily.</text>
</comment>
<feature type="binding site" evidence="10">
    <location>
        <begin position="213"/>
        <end position="221"/>
    </location>
    <ligand>
        <name>GTP</name>
        <dbReference type="ChEBI" id="CHEBI:37565"/>
    </ligand>
</feature>
<dbReference type="GO" id="GO:0046872">
    <property type="term" value="F:metal ion binding"/>
    <property type="evidence" value="ECO:0007669"/>
    <property type="project" value="UniProtKB-KW"/>
</dbReference>
<keyword evidence="8 10" id="KW-0694">RNA-binding</keyword>
<sequence>MSSCGTASPFRTAHPLARYGWDEGFAESFTPYRDGGLVPGRVVRVDRGRLDVVVADGEGVTTILADTGLVATGDPARVPCTGDWAVVEPDHRQGAFVRALLPRRTAFWRSASSKRSDGQVLAANIDHSVICVSLVGPLDQGRLERFVALAWSSGAAPVVVLTKADLAPDLEHALADAAAVAPGVPVVPVSAASGEGVAELSALLGCGTSVLLGVSGAGKSTLTNALLGEEVMYVASVRDRDGKGRHTTTTRELYATDSGRVFIDTPGLRGVGLWDAGEGLGRAFGEIEGLARRCRFGDCGHRSEPGCAVQDAVADGELALRRLESYRRLRREDERLAARTDARLRAEQRKEYKRRDADGRARGEHKRGGHRYDGRRS</sequence>
<evidence type="ECO:0000256" key="10">
    <source>
        <dbReference type="HAMAP-Rule" id="MF_01820"/>
    </source>
</evidence>
<protein>
    <recommendedName>
        <fullName evidence="10">Small ribosomal subunit biogenesis GTPase RsgA</fullName>
        <ecNumber evidence="10">3.6.1.-</ecNumber>
    </recommendedName>
</protein>
<keyword evidence="7 10" id="KW-0862">Zinc</keyword>
<evidence type="ECO:0000256" key="5">
    <source>
        <dbReference type="ARBA" id="ARBA00022741"/>
    </source>
</evidence>